<name>A0A0X3PJF1_SCHSO</name>
<feature type="compositionally biased region" description="Pro residues" evidence="1">
    <location>
        <begin position="515"/>
        <end position="529"/>
    </location>
</feature>
<dbReference type="SUPFAM" id="SSF48425">
    <property type="entry name" value="Sec7 domain"/>
    <property type="match status" value="1"/>
</dbReference>
<dbReference type="EMBL" id="GEEE01014843">
    <property type="protein sequence ID" value="JAP48382.1"/>
    <property type="molecule type" value="Transcribed_RNA"/>
</dbReference>
<proteinExistence type="predicted"/>
<evidence type="ECO:0000259" key="2">
    <source>
        <dbReference type="PROSITE" id="PS50190"/>
    </source>
</evidence>
<evidence type="ECO:0000313" key="3">
    <source>
        <dbReference type="EMBL" id="JAP48382.1"/>
    </source>
</evidence>
<dbReference type="Pfam" id="PF01369">
    <property type="entry name" value="Sec7"/>
    <property type="match status" value="1"/>
</dbReference>
<dbReference type="InterPro" id="IPR035999">
    <property type="entry name" value="Sec7_dom_sf"/>
</dbReference>
<gene>
    <name evidence="3" type="ORF">TR137397</name>
</gene>
<feature type="region of interest" description="Disordered" evidence="1">
    <location>
        <begin position="79"/>
        <end position="122"/>
    </location>
</feature>
<dbReference type="PANTHER" id="PTHR10663">
    <property type="entry name" value="GUANYL-NUCLEOTIDE EXCHANGE FACTOR"/>
    <property type="match status" value="1"/>
</dbReference>
<sequence>MENGLPDIGTYRSNHIQAFETLPSEIHALKISDSHKALELHVPARNGCSFDHLPLHPSQIRRVDLNDAPSTEFKFIDECTSSSSSSSSGCSTTKRDPQHSGLGSGSTCHTSEPNRSPPSSVSNSIVAQISTALSGHSPPSKRLPSAVVIGYQRAIAESIAAAGLVTQRQPGPAVSSNTDESQTVEERKVLDLFEAHPNPTSGSVNKKVDCSPSTHRSDLLLSPPPPPPSEESDDPTPPPSPRPEGHFETGRGTITTTPKSFPVYDQHMLWELLVSRRGSTDDAESIAESVYHQPPKAADRAAACRLAKRLFTLDGFKITDVAKHLCKRNDFSQLVGEEFASFFDFSEQPIDTALRSFLTKFSLTGESQERERVLFHFSRRYVSCNPGVFVSEDACHTLVCALMLLNTDLHNQNIPRKMTSQEFVNNLMELNNGANGYCREDLRRLYTAIKEDPLRWPQVENPAFNMVSLYSTGTAPPSSAMLPSSVSFAYNGAAGTLIYPAAAAAPNTPNGLPMLPGPSPQQPVPPPPQFWTDPNALAAWTPQAS</sequence>
<dbReference type="InterPro" id="IPR000904">
    <property type="entry name" value="Sec7_dom"/>
</dbReference>
<dbReference type="EMBL" id="GEEE01022463">
    <property type="protein sequence ID" value="JAP40762.1"/>
    <property type="molecule type" value="Transcribed_RNA"/>
</dbReference>
<organism evidence="3">
    <name type="scientific">Schistocephalus solidus</name>
    <name type="common">Tapeworm</name>
    <dbReference type="NCBI Taxonomy" id="70667"/>
    <lineage>
        <taxon>Eukaryota</taxon>
        <taxon>Metazoa</taxon>
        <taxon>Spiralia</taxon>
        <taxon>Lophotrochozoa</taxon>
        <taxon>Platyhelminthes</taxon>
        <taxon>Cestoda</taxon>
        <taxon>Eucestoda</taxon>
        <taxon>Diphyllobothriidea</taxon>
        <taxon>Diphyllobothriidae</taxon>
        <taxon>Schistocephalus</taxon>
    </lineage>
</organism>
<dbReference type="GO" id="GO:0032012">
    <property type="term" value="P:regulation of ARF protein signal transduction"/>
    <property type="evidence" value="ECO:0007669"/>
    <property type="project" value="InterPro"/>
</dbReference>
<dbReference type="InterPro" id="IPR023394">
    <property type="entry name" value="Sec7_C_sf"/>
</dbReference>
<protein>
    <recommendedName>
        <fullName evidence="2">SEC7 domain-containing protein</fullName>
    </recommendedName>
</protein>
<accession>A0A0X3PJF1</accession>
<dbReference type="GO" id="GO:0005085">
    <property type="term" value="F:guanyl-nucleotide exchange factor activity"/>
    <property type="evidence" value="ECO:0007669"/>
    <property type="project" value="InterPro"/>
</dbReference>
<feature type="non-terminal residue" evidence="3">
    <location>
        <position position="545"/>
    </location>
</feature>
<feature type="compositionally biased region" description="Low complexity" evidence="1">
    <location>
        <begin position="111"/>
        <end position="122"/>
    </location>
</feature>
<feature type="region of interest" description="Disordered" evidence="1">
    <location>
        <begin position="510"/>
        <end position="534"/>
    </location>
</feature>
<feature type="region of interest" description="Disordered" evidence="1">
    <location>
        <begin position="194"/>
        <end position="259"/>
    </location>
</feature>
<dbReference type="PROSITE" id="PS50190">
    <property type="entry name" value="SEC7"/>
    <property type="match status" value="1"/>
</dbReference>
<dbReference type="AlphaFoldDB" id="A0A0X3PJF1"/>
<evidence type="ECO:0000256" key="1">
    <source>
        <dbReference type="SAM" id="MobiDB-lite"/>
    </source>
</evidence>
<feature type="compositionally biased region" description="Pro residues" evidence="1">
    <location>
        <begin position="222"/>
        <end position="242"/>
    </location>
</feature>
<dbReference type="SMART" id="SM00222">
    <property type="entry name" value="Sec7"/>
    <property type="match status" value="1"/>
</dbReference>
<dbReference type="PANTHER" id="PTHR10663:SF376">
    <property type="entry name" value="PH AND SEC7 DOMAIN-CONTAINING PROTEIN"/>
    <property type="match status" value="1"/>
</dbReference>
<reference evidence="3" key="1">
    <citation type="submission" date="2016-01" db="EMBL/GenBank/DDBJ databases">
        <title>Reference transcriptome for the parasite Schistocephalus solidus: insights into the molecular evolution of parasitism.</title>
        <authorList>
            <person name="Hebert F.O."/>
            <person name="Grambauer S."/>
            <person name="Barber I."/>
            <person name="Landry C.R."/>
            <person name="Aubin-Horth N."/>
        </authorList>
    </citation>
    <scope>NUCLEOTIDE SEQUENCE</scope>
</reference>
<dbReference type="CDD" id="cd00171">
    <property type="entry name" value="Sec7"/>
    <property type="match status" value="1"/>
</dbReference>
<feature type="domain" description="SEC7" evidence="2">
    <location>
        <begin position="271"/>
        <end position="452"/>
    </location>
</feature>
<dbReference type="Gene3D" id="1.10.1000.11">
    <property type="entry name" value="Arf Nucleotide-binding Site Opener,domain 2"/>
    <property type="match status" value="1"/>
</dbReference>